<proteinExistence type="inferred from homology"/>
<dbReference type="Gene3D" id="1.10.287.1700">
    <property type="match status" value="1"/>
</dbReference>
<dbReference type="NCBIfam" id="TIGR02473">
    <property type="entry name" value="flagell_FliJ"/>
    <property type="match status" value="1"/>
</dbReference>
<keyword evidence="12" id="KW-0966">Cell projection</keyword>
<dbReference type="GO" id="GO:0006935">
    <property type="term" value="P:chemotaxis"/>
    <property type="evidence" value="ECO:0007669"/>
    <property type="project" value="UniProtKB-KW"/>
</dbReference>
<name>A0A1M5L007_9FIRM</name>
<dbReference type="RefSeq" id="WP_073089633.1">
    <property type="nucleotide sequence ID" value="NZ_FQWY01000006.1"/>
</dbReference>
<dbReference type="OrthoDB" id="1727315at2"/>
<keyword evidence="4" id="KW-0813">Transport</keyword>
<evidence type="ECO:0000256" key="1">
    <source>
        <dbReference type="ARBA" id="ARBA00004413"/>
    </source>
</evidence>
<gene>
    <name evidence="12" type="ORF">SAMN02745221_00536</name>
</gene>
<dbReference type="STRING" id="1123382.SAMN02745221_00536"/>
<sequence length="151" mass="18548">MKPFVFRLQTKLDVSRREEEMAKARLQAKEKEVEELEVEKANLYCSLARSEAMMRNFLRESNIYFVNLIRDYIPVLKENIARVEERLDKAREELENLRQDLLKKKREVKTLEKLKQKAWEEYLYELNREEQKFIDEIATSRYWQRQKKIDE</sequence>
<protein>
    <recommendedName>
        <fullName evidence="3">Flagellar FliJ protein</fullName>
    </recommendedName>
</protein>
<evidence type="ECO:0000256" key="11">
    <source>
        <dbReference type="SAM" id="Coils"/>
    </source>
</evidence>
<keyword evidence="12" id="KW-0969">Cilium</keyword>
<feature type="coiled-coil region" evidence="11">
    <location>
        <begin position="12"/>
        <end position="46"/>
    </location>
</feature>
<evidence type="ECO:0000256" key="10">
    <source>
        <dbReference type="ARBA" id="ARBA00023225"/>
    </source>
</evidence>
<comment type="similarity">
    <text evidence="2">Belongs to the FliJ family.</text>
</comment>
<dbReference type="AlphaFoldDB" id="A0A1M5L007"/>
<dbReference type="GO" id="GO:0071973">
    <property type="term" value="P:bacterial-type flagellum-dependent cell motility"/>
    <property type="evidence" value="ECO:0007669"/>
    <property type="project" value="InterPro"/>
</dbReference>
<evidence type="ECO:0000256" key="9">
    <source>
        <dbReference type="ARBA" id="ARBA00023136"/>
    </source>
</evidence>
<evidence type="ECO:0000313" key="13">
    <source>
        <dbReference type="Proteomes" id="UP000242329"/>
    </source>
</evidence>
<dbReference type="EMBL" id="FQWY01000006">
    <property type="protein sequence ID" value="SHG58295.1"/>
    <property type="molecule type" value="Genomic_DNA"/>
</dbReference>
<reference evidence="13" key="1">
    <citation type="submission" date="2016-11" db="EMBL/GenBank/DDBJ databases">
        <authorList>
            <person name="Varghese N."/>
            <person name="Submissions S."/>
        </authorList>
    </citation>
    <scope>NUCLEOTIDE SEQUENCE [LARGE SCALE GENOMIC DNA]</scope>
    <source>
        <strain evidence="13">DSM 11003</strain>
    </source>
</reference>
<evidence type="ECO:0000256" key="2">
    <source>
        <dbReference type="ARBA" id="ARBA00010004"/>
    </source>
</evidence>
<dbReference type="GO" id="GO:0009288">
    <property type="term" value="C:bacterial-type flagellum"/>
    <property type="evidence" value="ECO:0007669"/>
    <property type="project" value="InterPro"/>
</dbReference>
<keyword evidence="6" id="KW-0145">Chemotaxis</keyword>
<evidence type="ECO:0000256" key="7">
    <source>
        <dbReference type="ARBA" id="ARBA00022795"/>
    </source>
</evidence>
<keyword evidence="10" id="KW-1006">Bacterial flagellum protein export</keyword>
<keyword evidence="9" id="KW-0472">Membrane</keyword>
<keyword evidence="8" id="KW-0653">Protein transport</keyword>
<dbReference type="InterPro" id="IPR012823">
    <property type="entry name" value="Flagell_FliJ"/>
</dbReference>
<comment type="subcellular location">
    <subcellularLocation>
        <location evidence="1">Cell membrane</location>
        <topology evidence="1">Peripheral membrane protein</topology>
        <orientation evidence="1">Cytoplasmic side</orientation>
    </subcellularLocation>
</comment>
<dbReference type="InterPro" id="IPR053716">
    <property type="entry name" value="Flag_assembly_chemotaxis_eff"/>
</dbReference>
<dbReference type="Proteomes" id="UP000242329">
    <property type="component" value="Unassembled WGS sequence"/>
</dbReference>
<keyword evidence="12" id="KW-0282">Flagellum</keyword>
<organism evidence="12 13">
    <name type="scientific">Thermosyntropha lipolytica DSM 11003</name>
    <dbReference type="NCBI Taxonomy" id="1123382"/>
    <lineage>
        <taxon>Bacteria</taxon>
        <taxon>Bacillati</taxon>
        <taxon>Bacillota</taxon>
        <taxon>Clostridia</taxon>
        <taxon>Eubacteriales</taxon>
        <taxon>Syntrophomonadaceae</taxon>
        <taxon>Thermosyntropha</taxon>
    </lineage>
</organism>
<dbReference type="GO" id="GO:0044781">
    <property type="term" value="P:bacterial-type flagellum organization"/>
    <property type="evidence" value="ECO:0007669"/>
    <property type="project" value="UniProtKB-KW"/>
</dbReference>
<dbReference type="GO" id="GO:0015031">
    <property type="term" value="P:protein transport"/>
    <property type="evidence" value="ECO:0007669"/>
    <property type="project" value="UniProtKB-KW"/>
</dbReference>
<feature type="coiled-coil region" evidence="11">
    <location>
        <begin position="73"/>
        <end position="114"/>
    </location>
</feature>
<dbReference type="Pfam" id="PF02050">
    <property type="entry name" value="FliJ"/>
    <property type="match status" value="1"/>
</dbReference>
<evidence type="ECO:0000256" key="6">
    <source>
        <dbReference type="ARBA" id="ARBA00022500"/>
    </source>
</evidence>
<accession>A0A1M5L007</accession>
<evidence type="ECO:0000313" key="12">
    <source>
        <dbReference type="EMBL" id="SHG58295.1"/>
    </source>
</evidence>
<keyword evidence="11" id="KW-0175">Coiled coil</keyword>
<evidence type="ECO:0000256" key="5">
    <source>
        <dbReference type="ARBA" id="ARBA00022475"/>
    </source>
</evidence>
<keyword evidence="7" id="KW-1005">Bacterial flagellum biogenesis</keyword>
<evidence type="ECO:0000256" key="8">
    <source>
        <dbReference type="ARBA" id="ARBA00022927"/>
    </source>
</evidence>
<keyword evidence="5" id="KW-1003">Cell membrane</keyword>
<evidence type="ECO:0000256" key="4">
    <source>
        <dbReference type="ARBA" id="ARBA00022448"/>
    </source>
</evidence>
<keyword evidence="13" id="KW-1185">Reference proteome</keyword>
<dbReference type="GO" id="GO:0005886">
    <property type="term" value="C:plasma membrane"/>
    <property type="evidence" value="ECO:0007669"/>
    <property type="project" value="UniProtKB-SubCell"/>
</dbReference>
<evidence type="ECO:0000256" key="3">
    <source>
        <dbReference type="ARBA" id="ARBA00020392"/>
    </source>
</evidence>